<sequence length="186" mass="21010">MSIAQGKGGGGGEYQQQKSGPFALAGCALKERSVSVPPGILDWGIQRPCFSLVLLEKGKCEWNHHEARRKELRCSFIYSLLLLPSVRICRRRAPSGQNDGFMSLRVSLPVQRCREREVFALPYLWPLMCQEVLVSSGRPPHHVYVRAHSFLIGLLAFNQLCGRVFWHMYVLYPINHAQSTAKYPVG</sequence>
<proteinExistence type="predicted"/>
<dbReference type="Proteomes" id="UP000245626">
    <property type="component" value="Unassembled WGS sequence"/>
</dbReference>
<evidence type="ECO:0000313" key="1">
    <source>
        <dbReference type="EMBL" id="PWN51325.1"/>
    </source>
</evidence>
<organism evidence="1 2">
    <name type="scientific">Violaceomyces palustris</name>
    <dbReference type="NCBI Taxonomy" id="1673888"/>
    <lineage>
        <taxon>Eukaryota</taxon>
        <taxon>Fungi</taxon>
        <taxon>Dikarya</taxon>
        <taxon>Basidiomycota</taxon>
        <taxon>Ustilaginomycotina</taxon>
        <taxon>Ustilaginomycetes</taxon>
        <taxon>Violaceomycetales</taxon>
        <taxon>Violaceomycetaceae</taxon>
        <taxon>Violaceomyces</taxon>
    </lineage>
</organism>
<gene>
    <name evidence="1" type="ORF">IE53DRAFT_54714</name>
</gene>
<reference evidence="1 2" key="1">
    <citation type="journal article" date="2018" name="Mol. Biol. Evol.">
        <title>Broad Genomic Sampling Reveals a Smut Pathogenic Ancestry of the Fungal Clade Ustilaginomycotina.</title>
        <authorList>
            <person name="Kijpornyongpan T."/>
            <person name="Mondo S.J."/>
            <person name="Barry K."/>
            <person name="Sandor L."/>
            <person name="Lee J."/>
            <person name="Lipzen A."/>
            <person name="Pangilinan J."/>
            <person name="LaButti K."/>
            <person name="Hainaut M."/>
            <person name="Henrissat B."/>
            <person name="Grigoriev I.V."/>
            <person name="Spatafora J.W."/>
            <person name="Aime M.C."/>
        </authorList>
    </citation>
    <scope>NUCLEOTIDE SEQUENCE [LARGE SCALE GENOMIC DNA]</scope>
    <source>
        <strain evidence="1 2">SA 807</strain>
    </source>
</reference>
<evidence type="ECO:0000313" key="2">
    <source>
        <dbReference type="Proteomes" id="UP000245626"/>
    </source>
</evidence>
<name>A0ACD0NZR3_9BASI</name>
<keyword evidence="2" id="KW-1185">Reference proteome</keyword>
<dbReference type="EMBL" id="KZ819852">
    <property type="protein sequence ID" value="PWN51325.1"/>
    <property type="molecule type" value="Genomic_DNA"/>
</dbReference>
<protein>
    <submittedName>
        <fullName evidence="1">Uncharacterized protein</fullName>
    </submittedName>
</protein>
<accession>A0ACD0NZR3</accession>